<sequence length="275" mass="28236">MIKRSLAAVIGTALVLIAPVAPAGAVTGVDFTGIVALSGCSGAVVRTPTAKPTDTALVMSNGHCVKLMAAGEVVVGQPSEKTFTLLDSTGGSTLGTLRAKSVAYATMTTTDVAFFRLDQTYADVEALGSRALELSPRRPATGADIRVVSGYWKRLYSCGLDGFAHELREGAWTWRDSIRYTAPCDTIGGTSGSPIVDAGTGKVVGVNNTVNENGKRCTQNNPCEVDEAGAVTVRRGIGYGQQTHLAVACIGADSAFTLSAPGCALPKPSGLALLG</sequence>
<keyword evidence="1" id="KW-0732">Signal</keyword>
<proteinExistence type="predicted"/>
<dbReference type="EMBL" id="JANYMP010000006">
    <property type="protein sequence ID" value="MCS7478165.1"/>
    <property type="molecule type" value="Genomic_DNA"/>
</dbReference>
<evidence type="ECO:0000256" key="1">
    <source>
        <dbReference type="SAM" id="SignalP"/>
    </source>
</evidence>
<feature type="signal peptide" evidence="1">
    <location>
        <begin position="1"/>
        <end position="23"/>
    </location>
</feature>
<evidence type="ECO:0000313" key="3">
    <source>
        <dbReference type="Proteomes" id="UP001141259"/>
    </source>
</evidence>
<keyword evidence="3" id="KW-1185">Reference proteome</keyword>
<dbReference type="SUPFAM" id="SSF50494">
    <property type="entry name" value="Trypsin-like serine proteases"/>
    <property type="match status" value="1"/>
</dbReference>
<keyword evidence="2" id="KW-0378">Hydrolase</keyword>
<comment type="caution">
    <text evidence="2">The sequence shown here is derived from an EMBL/GenBank/DDBJ whole genome shotgun (WGS) entry which is preliminary data.</text>
</comment>
<accession>A0A9X2VK86</accession>
<dbReference type="Pfam" id="PF13365">
    <property type="entry name" value="Trypsin_2"/>
    <property type="match status" value="1"/>
</dbReference>
<keyword evidence="2" id="KW-0645">Protease</keyword>
<dbReference type="Gene3D" id="2.40.10.10">
    <property type="entry name" value="Trypsin-like serine proteases"/>
    <property type="match status" value="2"/>
</dbReference>
<feature type="chain" id="PRO_5040812258" evidence="1">
    <location>
        <begin position="24"/>
        <end position="275"/>
    </location>
</feature>
<dbReference type="GO" id="GO:0008233">
    <property type="term" value="F:peptidase activity"/>
    <property type="evidence" value="ECO:0007669"/>
    <property type="project" value="UniProtKB-KW"/>
</dbReference>
<name>A0A9X2VK86_9PSEU</name>
<dbReference type="AlphaFoldDB" id="A0A9X2VK86"/>
<gene>
    <name evidence="2" type="ORF">NZH93_14995</name>
</gene>
<reference evidence="2" key="1">
    <citation type="submission" date="2022-08" db="EMBL/GenBank/DDBJ databases">
        <authorList>
            <person name="Tistechok S."/>
            <person name="Samborskyy M."/>
            <person name="Roman I."/>
        </authorList>
    </citation>
    <scope>NUCLEOTIDE SEQUENCE</scope>
    <source>
        <strain evidence="2">DSM 103496</strain>
    </source>
</reference>
<evidence type="ECO:0000313" key="2">
    <source>
        <dbReference type="EMBL" id="MCS7478165.1"/>
    </source>
</evidence>
<organism evidence="2 3">
    <name type="scientific">Umezawaea endophytica</name>
    <dbReference type="NCBI Taxonomy" id="1654476"/>
    <lineage>
        <taxon>Bacteria</taxon>
        <taxon>Bacillati</taxon>
        <taxon>Actinomycetota</taxon>
        <taxon>Actinomycetes</taxon>
        <taxon>Pseudonocardiales</taxon>
        <taxon>Pseudonocardiaceae</taxon>
        <taxon>Umezawaea</taxon>
    </lineage>
</organism>
<dbReference type="RefSeq" id="WP_259623673.1">
    <property type="nucleotide sequence ID" value="NZ_JANYMP010000006.1"/>
</dbReference>
<dbReference type="InterPro" id="IPR043504">
    <property type="entry name" value="Peptidase_S1_PA_chymotrypsin"/>
</dbReference>
<protein>
    <submittedName>
        <fullName evidence="2">Serine protease</fullName>
    </submittedName>
</protein>
<dbReference type="Proteomes" id="UP001141259">
    <property type="component" value="Unassembled WGS sequence"/>
</dbReference>
<dbReference type="GO" id="GO:0006508">
    <property type="term" value="P:proteolysis"/>
    <property type="evidence" value="ECO:0007669"/>
    <property type="project" value="UniProtKB-KW"/>
</dbReference>
<dbReference type="InterPro" id="IPR009003">
    <property type="entry name" value="Peptidase_S1_PA"/>
</dbReference>